<dbReference type="Proteomes" id="UP000223834">
    <property type="component" value="Unassembled WGS sequence"/>
</dbReference>
<evidence type="ECO:0000313" key="3">
    <source>
        <dbReference type="EMBL" id="PGO81753.1"/>
    </source>
</evidence>
<keyword evidence="1" id="KW-0862">Zinc</keyword>
<dbReference type="SMART" id="SM01260">
    <property type="entry name" value="LANC_like"/>
    <property type="match status" value="1"/>
</dbReference>
<dbReference type="InterPro" id="IPR007822">
    <property type="entry name" value="LANC-like"/>
</dbReference>
<feature type="binding site" evidence="1">
    <location>
        <position position="912"/>
    </location>
    <ligand>
        <name>Zn(2+)</name>
        <dbReference type="ChEBI" id="CHEBI:29105"/>
    </ligand>
</feature>
<dbReference type="AlphaFoldDB" id="A0A9X7CG65"/>
<dbReference type="CDD" id="cd04792">
    <property type="entry name" value="LanM-like"/>
    <property type="match status" value="1"/>
</dbReference>
<evidence type="ECO:0000313" key="4">
    <source>
        <dbReference type="Proteomes" id="UP000223834"/>
    </source>
</evidence>
<dbReference type="EMBL" id="NUIQ01000012">
    <property type="protein sequence ID" value="PGO81753.1"/>
    <property type="molecule type" value="Genomic_DNA"/>
</dbReference>
<dbReference type="RefSeq" id="WP_098770548.1">
    <property type="nucleotide sequence ID" value="NZ_NUIQ01000012.1"/>
</dbReference>
<name>A0A9X7CG65_BACCE</name>
<dbReference type="NCBIfam" id="TIGR03897">
    <property type="entry name" value="lanti_2_LanM"/>
    <property type="match status" value="1"/>
</dbReference>
<dbReference type="GO" id="GO:0046872">
    <property type="term" value="F:metal ion binding"/>
    <property type="evidence" value="ECO:0007669"/>
    <property type="project" value="UniProtKB-KW"/>
</dbReference>
<evidence type="ECO:0000259" key="2">
    <source>
        <dbReference type="Pfam" id="PF13575"/>
    </source>
</evidence>
<dbReference type="PIRSF" id="PIRSF037228">
    <property type="entry name" value="Lant_mod_RumM"/>
    <property type="match status" value="1"/>
</dbReference>
<accession>A0A9X7CG65</accession>
<comment type="caution">
    <text evidence="3">The sequence shown here is derived from an EMBL/GenBank/DDBJ whole genome shotgun (WGS) entry which is preliminary data.</text>
</comment>
<proteinExistence type="predicted"/>
<keyword evidence="1" id="KW-0479">Metal-binding</keyword>
<reference evidence="3 4" key="1">
    <citation type="submission" date="2017-09" db="EMBL/GenBank/DDBJ databases">
        <title>Large-scale bioinformatics analysis of Bacillus genomes uncovers conserved roles of natural products in bacterial physiology.</title>
        <authorList>
            <consortium name="Agbiome Team Llc"/>
            <person name="Bleich R.M."/>
            <person name="Grubbs K.J."/>
            <person name="Santa Maria K.C."/>
            <person name="Allen S.E."/>
            <person name="Farag S."/>
            <person name="Shank E.A."/>
            <person name="Bowers A."/>
        </authorList>
    </citation>
    <scope>NUCLEOTIDE SEQUENCE [LARGE SCALE GENOMIC DNA]</scope>
    <source>
        <strain evidence="3 4">AFS049141</strain>
    </source>
</reference>
<organism evidence="3 4">
    <name type="scientific">Bacillus cereus</name>
    <dbReference type="NCBI Taxonomy" id="1396"/>
    <lineage>
        <taxon>Bacteria</taxon>
        <taxon>Bacillati</taxon>
        <taxon>Bacillota</taxon>
        <taxon>Bacilli</taxon>
        <taxon>Bacillales</taxon>
        <taxon>Bacillaceae</taxon>
        <taxon>Bacillus</taxon>
        <taxon>Bacillus cereus group</taxon>
    </lineage>
</organism>
<dbReference type="GO" id="GO:0005886">
    <property type="term" value="C:plasma membrane"/>
    <property type="evidence" value="ECO:0007669"/>
    <property type="project" value="TreeGrafter"/>
</dbReference>
<feature type="domain" description="Lantibiotic biosynthesis protein dehydration" evidence="2">
    <location>
        <begin position="194"/>
        <end position="567"/>
    </location>
</feature>
<dbReference type="PANTHER" id="PTHR12736">
    <property type="entry name" value="LANC-LIKE PROTEIN"/>
    <property type="match status" value="1"/>
</dbReference>
<feature type="binding site" evidence="1">
    <location>
        <position position="963"/>
    </location>
    <ligand>
        <name>Zn(2+)</name>
        <dbReference type="ChEBI" id="CHEBI:29105"/>
    </ligand>
</feature>
<dbReference type="Gene3D" id="1.50.10.20">
    <property type="match status" value="1"/>
</dbReference>
<sequence length="1072" mass="123787">MSPLQNLLFHFERKIDENNSSPFSLFEKNMELIYKNDSQLVGKSIQNILLMDDIEDLKTLYTNFSSKSKSKLTIFQNAQKEIAEQLVNNIGDNRNIFSSFLHKVSSYWKEKVIQSKGYQQTKHCIQDELSFLHDIEQQFQKQIYRLSYRTLVFDFHMNKQKNHLHGETDEQKLTDYNIVWLQNPKYIAKFFEKYPCLLRILLNEVRKKRKLLLVLLRRYQKDKRDIAHFLFNQTEAKKIKRLDIGMGDSHCDGRTTSILHLEEGKLLYKPRNTTPESLYNALMQKWNTYISSETYQIKTPNGIMKENYSWMEYIEHHACTNKEDVRHFYKRMGVQMAFLHVCNATDFHYENIIAYKGFPVFIDLECLFHIPAAITCESEDVRDVHAKINHTIATSVYTLGVLPVYLGDNQVDISGLGAVGNRKSVGKVPKLQANTMKIERDYIEYMSSEEHRPGFNGNKTSVSEYTEDIVRGFEMAYNYIQHHKKEMLHILNSYKDTLVVRYVPKATRTYAALLDVSMHPRFLHNSIDRELFLAKFCEEKNQQIPQDGLGNSEYIDLMNGDIPYFTNQIATTDIVTSNRKQIKKFFPVSPYQFVKQKLENLHDKDLQFQLQIIESSLSLTKVKVQDLLPKTHTIDPADYSYEFKQQDFFIETAKEIADYLYTLAFTEEQGDKRAISWLNMLCSEKSFDLHAMDDYLYTGLSGMSLMYLSVGVVTKERKYVEIAEDIIEDIMNRMDVLAIDDPTLSIGAFSGVSSILYTALIFYQFTQKKKYKECANKILQIIRNRLHADTNLDMIGGAAGALIILIRYYEMEKEQDVLDTAKLCGEFLFDKAIHITNQELGWKGAGEKVLTGFSHGNAGILYALQLLNTHIKSENIHALIKNGMTFENNHTFQNQWVDLRNPDQQIDSCKWCHGSPGILVSRLELQKSADEWIARQSKKDIKHAISNTIQFGLGAETDKSICHGVIGNALILMKYGQEMKEPIWINISKNVMYESIQNLKVNQLKQPIVEDIHGLGLLTGLAGVAYGLLYACDQRLPNITTLEMGQLTPEGIKLDASNLEVLLQSFQNEDTL</sequence>
<dbReference type="InterPro" id="IPR025410">
    <property type="entry name" value="Lant_dehyd"/>
</dbReference>
<gene>
    <name evidence="3" type="ORF">CN980_00975</name>
</gene>
<dbReference type="InterPro" id="IPR017146">
    <property type="entry name" value="Lanti_2_LanM"/>
</dbReference>
<feature type="binding site" evidence="1">
    <location>
        <position position="962"/>
    </location>
    <ligand>
        <name>Zn(2+)</name>
        <dbReference type="ChEBI" id="CHEBI:29105"/>
    </ligand>
</feature>
<dbReference type="Pfam" id="PF05147">
    <property type="entry name" value="LANC_like"/>
    <property type="match status" value="1"/>
</dbReference>
<dbReference type="PANTHER" id="PTHR12736:SF7">
    <property type="entry name" value="LANC-LIKE PROTEIN 3"/>
    <property type="match status" value="1"/>
</dbReference>
<dbReference type="SUPFAM" id="SSF158745">
    <property type="entry name" value="LanC-like"/>
    <property type="match status" value="1"/>
</dbReference>
<dbReference type="GO" id="GO:0031179">
    <property type="term" value="P:peptide modification"/>
    <property type="evidence" value="ECO:0007669"/>
    <property type="project" value="InterPro"/>
</dbReference>
<dbReference type="PRINTS" id="PR01955">
    <property type="entry name" value="LANCFRANKIA"/>
</dbReference>
<dbReference type="PRINTS" id="PR01950">
    <property type="entry name" value="LANCSUPER"/>
</dbReference>
<evidence type="ECO:0000256" key="1">
    <source>
        <dbReference type="PIRSR" id="PIRSR607822-1"/>
    </source>
</evidence>
<dbReference type="Pfam" id="PF13575">
    <property type="entry name" value="DUF4135"/>
    <property type="match status" value="1"/>
</dbReference>
<protein>
    <submittedName>
        <fullName evidence="3">Type 2 lantipeptide synthetase LanM</fullName>
    </submittedName>
</protein>